<dbReference type="Pfam" id="PF13812">
    <property type="entry name" value="PPR_3"/>
    <property type="match status" value="1"/>
</dbReference>
<sequence>MESIPAVNHCHVKLTLRKRFNPFNKAFLCPQSPAPIPKPSSKPKLFSLCLPSLQPFSPLPPNAVPQHNSTRHTTLLVETFHEHRRLKSLLGKLSKKDSCPLRLLSEDGDWSKEQFWAVVEFLKHASRFNEILQVFDMWKQIEKSRINELNYKKIIKLLCGDGLVEEAVKSFQEMKNYGLSPCLDIYNSIIHGYANNGNFDNALYFLNEMREVNVAPETDTYDGLIEAYAKHKMYDEMGTYVKKMELNGCPPDQITYNMLIREFSRGGLLKRMERAYQTMLSKRMYLQPSTLVAMLEAYTRFGILEKMEKVYTRLMDSKTPLPEDLIRNLAEVYIEHYMFSRLDNLGFDLSSRLGRTHLVWCLRLLSHACLFSRKGMNSVIQDMEEAKVPWNITVANIIMLTHLKIKDFTHLRISFSELLTHSLRPDLVTIGILFDAKEMGFDGAKTLETWRRVGFLYRAVEMNTDPLVLTAFGKGNFLRNSEEAYSTLEPEVIGKKTWTYQSLIDLVFKHKRDQNQSKGVE</sequence>
<organism evidence="3 4">
    <name type="scientific">Rhamnella rubrinervis</name>
    <dbReference type="NCBI Taxonomy" id="2594499"/>
    <lineage>
        <taxon>Eukaryota</taxon>
        <taxon>Viridiplantae</taxon>
        <taxon>Streptophyta</taxon>
        <taxon>Embryophyta</taxon>
        <taxon>Tracheophyta</taxon>
        <taxon>Spermatophyta</taxon>
        <taxon>Magnoliopsida</taxon>
        <taxon>eudicotyledons</taxon>
        <taxon>Gunneridae</taxon>
        <taxon>Pentapetalae</taxon>
        <taxon>rosids</taxon>
        <taxon>fabids</taxon>
        <taxon>Rosales</taxon>
        <taxon>Rhamnaceae</taxon>
        <taxon>rhamnoid group</taxon>
        <taxon>Rhamneae</taxon>
        <taxon>Rhamnella</taxon>
    </lineage>
</organism>
<feature type="repeat" description="PPR" evidence="2">
    <location>
        <begin position="217"/>
        <end position="251"/>
    </location>
</feature>
<dbReference type="PANTHER" id="PTHR47493">
    <property type="entry name" value="OS08G0520200 PROTEIN"/>
    <property type="match status" value="1"/>
</dbReference>
<evidence type="ECO:0000256" key="2">
    <source>
        <dbReference type="PROSITE-ProRule" id="PRU00708"/>
    </source>
</evidence>
<evidence type="ECO:0000256" key="1">
    <source>
        <dbReference type="ARBA" id="ARBA00022737"/>
    </source>
</evidence>
<reference evidence="3" key="1">
    <citation type="submission" date="2020-03" db="EMBL/GenBank/DDBJ databases">
        <title>A high-quality chromosome-level genome assembly of a woody plant with both climbing and erect habits, Rhamnella rubrinervis.</title>
        <authorList>
            <person name="Lu Z."/>
            <person name="Yang Y."/>
            <person name="Zhu X."/>
            <person name="Sun Y."/>
        </authorList>
    </citation>
    <scope>NUCLEOTIDE SEQUENCE</scope>
    <source>
        <strain evidence="3">BYM</strain>
        <tissue evidence="3">Leaf</tissue>
    </source>
</reference>
<name>A0A8K0HQT1_9ROSA</name>
<evidence type="ECO:0000313" key="4">
    <source>
        <dbReference type="Proteomes" id="UP000796880"/>
    </source>
</evidence>
<dbReference type="NCBIfam" id="TIGR00756">
    <property type="entry name" value="PPR"/>
    <property type="match status" value="2"/>
</dbReference>
<evidence type="ECO:0008006" key="5">
    <source>
        <dbReference type="Google" id="ProtNLM"/>
    </source>
</evidence>
<dbReference type="EMBL" id="VOIH02000001">
    <property type="protein sequence ID" value="KAF3456699.1"/>
    <property type="molecule type" value="Genomic_DNA"/>
</dbReference>
<dbReference type="AlphaFoldDB" id="A0A8K0HQT1"/>
<feature type="repeat" description="PPR" evidence="2">
    <location>
        <begin position="147"/>
        <end position="181"/>
    </location>
</feature>
<feature type="repeat" description="PPR" evidence="2">
    <location>
        <begin position="182"/>
        <end position="216"/>
    </location>
</feature>
<dbReference type="PROSITE" id="PS51375">
    <property type="entry name" value="PPR"/>
    <property type="match status" value="4"/>
</dbReference>
<dbReference type="InterPro" id="IPR011990">
    <property type="entry name" value="TPR-like_helical_dom_sf"/>
</dbReference>
<proteinExistence type="predicted"/>
<accession>A0A8K0HQT1</accession>
<dbReference type="InterPro" id="IPR002885">
    <property type="entry name" value="PPR_rpt"/>
</dbReference>
<keyword evidence="4" id="KW-1185">Reference proteome</keyword>
<evidence type="ECO:0000313" key="3">
    <source>
        <dbReference type="EMBL" id="KAF3456699.1"/>
    </source>
</evidence>
<gene>
    <name evidence="3" type="ORF">FNV43_RR01353</name>
</gene>
<protein>
    <recommendedName>
        <fullName evidence="5">Pentatricopeptide repeat-containing protein</fullName>
    </recommendedName>
</protein>
<keyword evidence="1" id="KW-0677">Repeat</keyword>
<feature type="repeat" description="PPR" evidence="2">
    <location>
        <begin position="252"/>
        <end position="286"/>
    </location>
</feature>
<comment type="caution">
    <text evidence="3">The sequence shown here is derived from an EMBL/GenBank/DDBJ whole genome shotgun (WGS) entry which is preliminary data.</text>
</comment>
<dbReference type="Pfam" id="PF01535">
    <property type="entry name" value="PPR"/>
    <property type="match status" value="1"/>
</dbReference>
<dbReference type="PANTHER" id="PTHR47493:SF3">
    <property type="entry name" value="PENTACOTRIPEPTIDE-REPEAT REGION OF PRORP DOMAIN-CONTAINING PROTEIN"/>
    <property type="match status" value="1"/>
</dbReference>
<dbReference type="OrthoDB" id="185373at2759"/>
<dbReference type="Proteomes" id="UP000796880">
    <property type="component" value="Unassembled WGS sequence"/>
</dbReference>
<dbReference type="Gene3D" id="1.25.40.10">
    <property type="entry name" value="Tetratricopeptide repeat domain"/>
    <property type="match status" value="1"/>
</dbReference>